<dbReference type="Proteomes" id="UP000017127">
    <property type="component" value="Unassembled WGS sequence"/>
</dbReference>
<dbReference type="EMBL" id="AUZM01000020">
    <property type="protein sequence ID" value="ERT07560.1"/>
    <property type="molecule type" value="Genomic_DNA"/>
</dbReference>
<accession>U7QKD4</accession>
<evidence type="ECO:0000313" key="1">
    <source>
        <dbReference type="EMBL" id="ERT07560.1"/>
    </source>
</evidence>
<organism evidence="1 2">
    <name type="scientific">Lyngbya aestuarii BL J</name>
    <dbReference type="NCBI Taxonomy" id="1348334"/>
    <lineage>
        <taxon>Bacteria</taxon>
        <taxon>Bacillati</taxon>
        <taxon>Cyanobacteriota</taxon>
        <taxon>Cyanophyceae</taxon>
        <taxon>Oscillatoriophycideae</taxon>
        <taxon>Oscillatoriales</taxon>
        <taxon>Microcoleaceae</taxon>
        <taxon>Lyngbya</taxon>
    </lineage>
</organism>
<dbReference type="OrthoDB" id="9856934at2"/>
<proteinExistence type="predicted"/>
<dbReference type="AlphaFoldDB" id="U7QKD4"/>
<comment type="caution">
    <text evidence="1">The sequence shown here is derived from an EMBL/GenBank/DDBJ whole genome shotgun (WGS) entry which is preliminary data.</text>
</comment>
<evidence type="ECO:0000313" key="2">
    <source>
        <dbReference type="Proteomes" id="UP000017127"/>
    </source>
</evidence>
<sequence>MATKNLNLSQLTGEKTYTEIVFKQVWSKVEAYRKPHPQPKIFMMAFGNTTQPLPPTREDH</sequence>
<dbReference type="RefSeq" id="WP_023066223.1">
    <property type="nucleotide sequence ID" value="NZ_AUZM01000020.1"/>
</dbReference>
<protein>
    <submittedName>
        <fullName evidence="1">Uncharacterized protein</fullName>
    </submittedName>
</protein>
<keyword evidence="2" id="KW-1185">Reference proteome</keyword>
<gene>
    <name evidence="1" type="ORF">M595_2486</name>
</gene>
<name>U7QKD4_9CYAN</name>
<reference evidence="1 2" key="1">
    <citation type="journal article" date="2013" name="Front. Microbiol.">
        <title>Comparative genomic analyses of the cyanobacterium, Lyngbya aestuarii BL J, a powerful hydrogen producer.</title>
        <authorList>
            <person name="Kothari A."/>
            <person name="Vaughn M."/>
            <person name="Garcia-Pichel F."/>
        </authorList>
    </citation>
    <scope>NUCLEOTIDE SEQUENCE [LARGE SCALE GENOMIC DNA]</scope>
    <source>
        <strain evidence="1 2">BL J</strain>
    </source>
</reference>